<name>A0A1V0RJK1_9RHOB</name>
<evidence type="ECO:0000256" key="2">
    <source>
        <dbReference type="ARBA" id="ARBA00008072"/>
    </source>
</evidence>
<evidence type="ECO:0000313" key="6">
    <source>
        <dbReference type="EMBL" id="ARE81835.1"/>
    </source>
</evidence>
<dbReference type="GO" id="GO:0016491">
    <property type="term" value="F:oxidoreductase activity"/>
    <property type="evidence" value="ECO:0007669"/>
    <property type="project" value="UniProtKB-KW"/>
</dbReference>
<dbReference type="Proteomes" id="UP000192273">
    <property type="component" value="Chromosome"/>
</dbReference>
<dbReference type="EMBL" id="CP020474">
    <property type="protein sequence ID" value="ARE81835.1"/>
    <property type="molecule type" value="Genomic_DNA"/>
</dbReference>
<evidence type="ECO:0000256" key="1">
    <source>
        <dbReference type="ARBA" id="ARBA00001947"/>
    </source>
</evidence>
<dbReference type="GO" id="GO:0046872">
    <property type="term" value="F:metal ion binding"/>
    <property type="evidence" value="ECO:0007669"/>
    <property type="project" value="UniProtKB-KW"/>
</dbReference>
<dbReference type="PANTHER" id="PTHR43350:SF19">
    <property type="entry name" value="D-GULOSIDE 3-DEHYDROGENASE"/>
    <property type="match status" value="1"/>
</dbReference>
<comment type="cofactor">
    <cofactor evidence="1">
        <name>Zn(2+)</name>
        <dbReference type="ChEBI" id="CHEBI:29105"/>
    </cofactor>
</comment>
<keyword evidence="3" id="KW-0479">Metal-binding</keyword>
<keyword evidence="5" id="KW-0560">Oxidoreductase</keyword>
<gene>
    <name evidence="6" type="ORF">ROSMUCSMR3_00329</name>
</gene>
<dbReference type="PANTHER" id="PTHR43350">
    <property type="entry name" value="NAD-DEPENDENT ALCOHOL DEHYDROGENASE"/>
    <property type="match status" value="1"/>
</dbReference>
<dbReference type="SUPFAM" id="SSF51735">
    <property type="entry name" value="NAD(P)-binding Rossmann-fold domains"/>
    <property type="match status" value="1"/>
</dbReference>
<dbReference type="Gene3D" id="3.40.50.720">
    <property type="entry name" value="NAD(P)-binding Rossmann-like Domain"/>
    <property type="match status" value="1"/>
</dbReference>
<dbReference type="SUPFAM" id="SSF50129">
    <property type="entry name" value="GroES-like"/>
    <property type="match status" value="1"/>
</dbReference>
<organism evidence="6 7">
    <name type="scientific">Roseovarius mucosus</name>
    <dbReference type="NCBI Taxonomy" id="215743"/>
    <lineage>
        <taxon>Bacteria</taxon>
        <taxon>Pseudomonadati</taxon>
        <taxon>Pseudomonadota</taxon>
        <taxon>Alphaproteobacteria</taxon>
        <taxon>Rhodobacterales</taxon>
        <taxon>Roseobacteraceae</taxon>
        <taxon>Roseovarius</taxon>
    </lineage>
</organism>
<dbReference type="CDD" id="cd08255">
    <property type="entry name" value="2-desacetyl-2-hydroxyethyl_bacteriochlorophyllide_like"/>
    <property type="match status" value="1"/>
</dbReference>
<accession>A0A1V0RJK1</accession>
<comment type="similarity">
    <text evidence="2">Belongs to the zinc-containing alcohol dehydrogenase family.</text>
</comment>
<evidence type="ECO:0000313" key="7">
    <source>
        <dbReference type="Proteomes" id="UP000192273"/>
    </source>
</evidence>
<dbReference type="AlphaFoldDB" id="A0A1V0RJK1"/>
<evidence type="ECO:0000256" key="3">
    <source>
        <dbReference type="ARBA" id="ARBA00022723"/>
    </source>
</evidence>
<dbReference type="InterPro" id="IPR011032">
    <property type="entry name" value="GroES-like_sf"/>
</dbReference>
<reference evidence="6 7" key="1">
    <citation type="submission" date="2017-03" db="EMBL/GenBank/DDBJ databases">
        <title>Genome Sequence of Roseovarius mucosus strain SMR3 Isolated from a culture of the Diatom Skeletonema marinoi.</title>
        <authorList>
            <person name="Topel M."/>
            <person name="Pinder M."/>
            <person name="Johansson O.N."/>
            <person name="Kourtchenko O."/>
            <person name="Godhe A."/>
            <person name="Clarke A.K."/>
        </authorList>
    </citation>
    <scope>NUCLEOTIDE SEQUENCE [LARGE SCALE GENOMIC DNA]</scope>
    <source>
        <strain evidence="6 7">SMR3</strain>
    </source>
</reference>
<protein>
    <submittedName>
        <fullName evidence="6">BchC: chlorophyll synthesis pathway protein BchC</fullName>
    </submittedName>
</protein>
<keyword evidence="7" id="KW-1185">Reference proteome</keyword>
<dbReference type="InterPro" id="IPR036291">
    <property type="entry name" value="NAD(P)-bd_dom_sf"/>
</dbReference>
<dbReference type="OrthoDB" id="9781588at2"/>
<dbReference type="KEGG" id="rmm:ROSMUCSMR3_00329"/>
<sequence>MSGVSEGARALWIVAPGQVEVRPVTVAPGADEVVIETLYTGISRGTERLVLDGRVPESEHGTMRAPLQEGDFPYPVKYGYCAVGRVTGGAATGQVVFVLHPHQTRFACPAPMAVPVPEGVPPGRAVLAANMETALNILWDAQIAAGDRVAVVGAGTVGALVGYLAARVPGTEVTLIDRDAARGPLAEAFGCGFAAPEQAEGRADVVIHATASAAGLATAIRLAGIEARVVEASWYGSGDIPVALGGAFHQRRLQVVSSQVGRIPASHAARWDYRRRMEVALRLLADPVLDALISGETRFDDLPRAYAGILAAAGTLCHRVRYGD</sequence>
<evidence type="ECO:0000256" key="5">
    <source>
        <dbReference type="ARBA" id="ARBA00023002"/>
    </source>
</evidence>
<proteinExistence type="inferred from homology"/>
<keyword evidence="4" id="KW-0862">Zinc</keyword>
<evidence type="ECO:0000256" key="4">
    <source>
        <dbReference type="ARBA" id="ARBA00022833"/>
    </source>
</evidence>
<dbReference type="Gene3D" id="3.90.180.10">
    <property type="entry name" value="Medium-chain alcohol dehydrogenases, catalytic domain"/>
    <property type="match status" value="1"/>
</dbReference>